<gene>
    <name evidence="2" type="ORF">K460DRAFT_423738</name>
</gene>
<evidence type="ECO:0000313" key="3">
    <source>
        <dbReference type="Proteomes" id="UP000800039"/>
    </source>
</evidence>
<name>A0A9P4GTC4_9PLEO</name>
<dbReference type="AlphaFoldDB" id="A0A9P4GTC4"/>
<dbReference type="RefSeq" id="XP_040793722.1">
    <property type="nucleotide sequence ID" value="XM_040938207.1"/>
</dbReference>
<evidence type="ECO:0000256" key="1">
    <source>
        <dbReference type="SAM" id="MobiDB-lite"/>
    </source>
</evidence>
<protein>
    <submittedName>
        <fullName evidence="2">Uncharacterized protein</fullName>
    </submittedName>
</protein>
<feature type="region of interest" description="Disordered" evidence="1">
    <location>
        <begin position="1"/>
        <end position="28"/>
    </location>
</feature>
<sequence>MGAQISNEVTEYDPKSIAEPQETPYFSPSTYCSRLDSVNSVYMDSPYTGQKTISEYPKNPSFAYDEQEEEVYDVAAEVTKAKRLFPVAPPPPPPPPQNYFSDSISHVAEGHEDDYPSSDITHDSGLVQHLGSWTASHVERGPVSTIADGMCSSRLASTSSDYVVQPKKPLGHVWFCCNCGDGPYSEDISLSCVMCEHKRCEILDMN</sequence>
<dbReference type="Proteomes" id="UP000800039">
    <property type="component" value="Unassembled WGS sequence"/>
</dbReference>
<dbReference type="OrthoDB" id="10669585at2759"/>
<keyword evidence="3" id="KW-1185">Reference proteome</keyword>
<dbReference type="GeneID" id="63855457"/>
<proteinExistence type="predicted"/>
<reference evidence="2" key="1">
    <citation type="submission" date="2020-01" db="EMBL/GenBank/DDBJ databases">
        <authorList>
            <consortium name="DOE Joint Genome Institute"/>
            <person name="Haridas S."/>
            <person name="Albert R."/>
            <person name="Binder M."/>
            <person name="Bloem J."/>
            <person name="Labutti K."/>
            <person name="Salamov A."/>
            <person name="Andreopoulos B."/>
            <person name="Baker S.E."/>
            <person name="Barry K."/>
            <person name="Bills G."/>
            <person name="Bluhm B.H."/>
            <person name="Cannon C."/>
            <person name="Castanera R."/>
            <person name="Culley D.E."/>
            <person name="Daum C."/>
            <person name="Ezra D."/>
            <person name="Gonzalez J.B."/>
            <person name="Henrissat B."/>
            <person name="Kuo A."/>
            <person name="Liang C."/>
            <person name="Lipzen A."/>
            <person name="Lutzoni F."/>
            <person name="Magnuson J."/>
            <person name="Mondo S."/>
            <person name="Nolan M."/>
            <person name="Ohm R."/>
            <person name="Pangilinan J."/>
            <person name="Park H.-J."/>
            <person name="Ramirez L."/>
            <person name="Alfaro M."/>
            <person name="Sun H."/>
            <person name="Tritt A."/>
            <person name="Yoshinaga Y."/>
            <person name="Zwiers L.-H."/>
            <person name="Turgeon B.G."/>
            <person name="Goodwin S.B."/>
            <person name="Spatafora J.W."/>
            <person name="Crous P.W."/>
            <person name="Grigoriev I.V."/>
        </authorList>
    </citation>
    <scope>NUCLEOTIDE SEQUENCE</scope>
    <source>
        <strain evidence="2">CBS 394.84</strain>
    </source>
</reference>
<organism evidence="2 3">
    <name type="scientific">Cucurbitaria berberidis CBS 394.84</name>
    <dbReference type="NCBI Taxonomy" id="1168544"/>
    <lineage>
        <taxon>Eukaryota</taxon>
        <taxon>Fungi</taxon>
        <taxon>Dikarya</taxon>
        <taxon>Ascomycota</taxon>
        <taxon>Pezizomycotina</taxon>
        <taxon>Dothideomycetes</taxon>
        <taxon>Pleosporomycetidae</taxon>
        <taxon>Pleosporales</taxon>
        <taxon>Pleosporineae</taxon>
        <taxon>Cucurbitariaceae</taxon>
        <taxon>Cucurbitaria</taxon>
    </lineage>
</organism>
<accession>A0A9P4GTC4</accession>
<dbReference type="EMBL" id="ML976614">
    <property type="protein sequence ID" value="KAF1851159.1"/>
    <property type="molecule type" value="Genomic_DNA"/>
</dbReference>
<evidence type="ECO:0000313" key="2">
    <source>
        <dbReference type="EMBL" id="KAF1851159.1"/>
    </source>
</evidence>
<comment type="caution">
    <text evidence="2">The sequence shown here is derived from an EMBL/GenBank/DDBJ whole genome shotgun (WGS) entry which is preliminary data.</text>
</comment>